<evidence type="ECO:0000313" key="2">
    <source>
        <dbReference type="EMBL" id="VFT98821.1"/>
    </source>
</evidence>
<gene>
    <name evidence="2" type="primary">Aste57867_22154</name>
    <name evidence="1" type="ORF">As57867_022085</name>
    <name evidence="2" type="ORF">ASTE57867_22154</name>
</gene>
<dbReference type="Proteomes" id="UP000332933">
    <property type="component" value="Unassembled WGS sequence"/>
</dbReference>
<accession>A0A485LK94</accession>
<proteinExistence type="predicted"/>
<reference evidence="2 3" key="1">
    <citation type="submission" date="2019-03" db="EMBL/GenBank/DDBJ databases">
        <authorList>
            <person name="Gaulin E."/>
            <person name="Dumas B."/>
        </authorList>
    </citation>
    <scope>NUCLEOTIDE SEQUENCE [LARGE SCALE GENOMIC DNA]</scope>
    <source>
        <strain evidence="2">CBS 568.67</strain>
    </source>
</reference>
<dbReference type="EMBL" id="VJMH01007018">
    <property type="protein sequence ID" value="KAF0686028.1"/>
    <property type="molecule type" value="Genomic_DNA"/>
</dbReference>
<dbReference type="AlphaFoldDB" id="A0A485LK94"/>
<protein>
    <submittedName>
        <fullName evidence="2">Aste57867_22154 protein</fullName>
    </submittedName>
</protein>
<keyword evidence="3" id="KW-1185">Reference proteome</keyword>
<dbReference type="EMBL" id="CAADRA010007044">
    <property type="protein sequence ID" value="VFT98821.1"/>
    <property type="molecule type" value="Genomic_DNA"/>
</dbReference>
<reference evidence="1" key="2">
    <citation type="submission" date="2019-06" db="EMBL/GenBank/DDBJ databases">
        <title>Genomics analysis of Aphanomyces spp. identifies a new class of oomycete effector associated with host adaptation.</title>
        <authorList>
            <person name="Gaulin E."/>
        </authorList>
    </citation>
    <scope>NUCLEOTIDE SEQUENCE</scope>
    <source>
        <strain evidence="1">CBS 578.67</strain>
    </source>
</reference>
<evidence type="ECO:0000313" key="3">
    <source>
        <dbReference type="Proteomes" id="UP000332933"/>
    </source>
</evidence>
<name>A0A485LK94_9STRA</name>
<sequence length="158" mass="18267">MVRYGEFIFKLLLRAHAMQYLFQFRDPSQDASFAVPMKRTSTICSLVHLVSLFGNLQADPANPPVLLSKKHRRTARRNAKAIRQIWLQRNDRTFRVDLTSKAPMEIAIHAACLVKLHLAQLLQDLPLKKGYVKVFNLLKQLSRDPWLKQHLIPDAVQD</sequence>
<evidence type="ECO:0000313" key="1">
    <source>
        <dbReference type="EMBL" id="KAF0686028.1"/>
    </source>
</evidence>
<organism evidence="2 3">
    <name type="scientific">Aphanomyces stellatus</name>
    <dbReference type="NCBI Taxonomy" id="120398"/>
    <lineage>
        <taxon>Eukaryota</taxon>
        <taxon>Sar</taxon>
        <taxon>Stramenopiles</taxon>
        <taxon>Oomycota</taxon>
        <taxon>Saprolegniomycetes</taxon>
        <taxon>Saprolegniales</taxon>
        <taxon>Verrucalvaceae</taxon>
        <taxon>Aphanomyces</taxon>
    </lineage>
</organism>